<feature type="transmembrane region" description="Helical" evidence="1">
    <location>
        <begin position="98"/>
        <end position="115"/>
    </location>
</feature>
<dbReference type="Proteomes" id="UP000464314">
    <property type="component" value="Chromosome"/>
</dbReference>
<feature type="transmembrane region" description="Helical" evidence="1">
    <location>
        <begin position="7"/>
        <end position="27"/>
    </location>
</feature>
<proteinExistence type="predicted"/>
<evidence type="ECO:0000256" key="1">
    <source>
        <dbReference type="SAM" id="Phobius"/>
    </source>
</evidence>
<dbReference type="EMBL" id="CP048000">
    <property type="protein sequence ID" value="QHQ60182.1"/>
    <property type="molecule type" value="Genomic_DNA"/>
</dbReference>
<protein>
    <submittedName>
        <fullName evidence="2">DUF3021 family protein</fullName>
    </submittedName>
</protein>
<keyword evidence="3" id="KW-1185">Reference proteome</keyword>
<evidence type="ECO:0000313" key="3">
    <source>
        <dbReference type="Proteomes" id="UP000464314"/>
    </source>
</evidence>
<dbReference type="Pfam" id="PF11457">
    <property type="entry name" value="DUF3021"/>
    <property type="match status" value="1"/>
</dbReference>
<reference evidence="2 3" key="1">
    <citation type="submission" date="2020-01" db="EMBL/GenBank/DDBJ databases">
        <title>Genome analysis of Anaerocolumna sp. CBA3638.</title>
        <authorList>
            <person name="Kim J."/>
            <person name="Roh S.W."/>
        </authorList>
    </citation>
    <scope>NUCLEOTIDE SEQUENCE [LARGE SCALE GENOMIC DNA]</scope>
    <source>
        <strain evidence="2 3">CBA3638</strain>
    </source>
</reference>
<gene>
    <name evidence="2" type="ORF">Ana3638_04800</name>
</gene>
<accession>A0A6P1TJB7</accession>
<feature type="transmembrane region" description="Helical" evidence="1">
    <location>
        <begin position="39"/>
        <end position="58"/>
    </location>
</feature>
<keyword evidence="1" id="KW-1133">Transmembrane helix</keyword>
<keyword evidence="1" id="KW-0472">Membrane</keyword>
<dbReference type="KEGG" id="anr:Ana3638_04800"/>
<dbReference type="AlphaFoldDB" id="A0A6P1TJB7"/>
<sequence>MSFFKSMLQVFINVTAGNTIGAAIYLTVFDLDYQFTYGFLWQFIGIAAVCALGDLIFYSRTELSKKQIKFRFVLHYIYTNIIVVGGAFICGWVEPGEIINIIFLFGLVSVIYVYITTIMFKNDKKTAEDLNKKLKSIHQNEE</sequence>
<feature type="transmembrane region" description="Helical" evidence="1">
    <location>
        <begin position="70"/>
        <end position="92"/>
    </location>
</feature>
<evidence type="ECO:0000313" key="2">
    <source>
        <dbReference type="EMBL" id="QHQ60182.1"/>
    </source>
</evidence>
<name>A0A6P1TJB7_9FIRM</name>
<keyword evidence="1" id="KW-0812">Transmembrane</keyword>
<dbReference type="RefSeq" id="WP_161837018.1">
    <property type="nucleotide sequence ID" value="NZ_CP048000.1"/>
</dbReference>
<organism evidence="2 3">
    <name type="scientific">Anaerocolumna sedimenticola</name>
    <dbReference type="NCBI Taxonomy" id="2696063"/>
    <lineage>
        <taxon>Bacteria</taxon>
        <taxon>Bacillati</taxon>
        <taxon>Bacillota</taxon>
        <taxon>Clostridia</taxon>
        <taxon>Lachnospirales</taxon>
        <taxon>Lachnospiraceae</taxon>
        <taxon>Anaerocolumna</taxon>
    </lineage>
</organism>
<dbReference type="InterPro" id="IPR021560">
    <property type="entry name" value="DUF3021"/>
</dbReference>